<evidence type="ECO:0000256" key="2">
    <source>
        <dbReference type="ARBA" id="ARBA00004496"/>
    </source>
</evidence>
<dbReference type="GO" id="GO:0042256">
    <property type="term" value="P:cytosolic ribosome assembly"/>
    <property type="evidence" value="ECO:0007669"/>
    <property type="project" value="InterPro"/>
</dbReference>
<gene>
    <name evidence="12" type="ORF">CLIB1423_22S01882</name>
</gene>
<comment type="subcellular location">
    <subcellularLocation>
        <location evidence="2">Cytoplasm</location>
    </subcellularLocation>
    <subcellularLocation>
        <location evidence="1">Nucleus</location>
    </subcellularLocation>
</comment>
<evidence type="ECO:0000313" key="12">
    <source>
        <dbReference type="EMBL" id="CAH2355194.1"/>
    </source>
</evidence>
<evidence type="ECO:0000259" key="11">
    <source>
        <dbReference type="Pfam" id="PF20268"/>
    </source>
</evidence>
<name>A0A9P0W126_9ASCO</name>
<dbReference type="GO" id="GO:0005634">
    <property type="term" value="C:nucleus"/>
    <property type="evidence" value="ECO:0007669"/>
    <property type="project" value="UniProtKB-SubCell"/>
</dbReference>
<organism evidence="12 13">
    <name type="scientific">[Candida] railenensis</name>
    <dbReference type="NCBI Taxonomy" id="45579"/>
    <lineage>
        <taxon>Eukaryota</taxon>
        <taxon>Fungi</taxon>
        <taxon>Dikarya</taxon>
        <taxon>Ascomycota</taxon>
        <taxon>Saccharomycotina</taxon>
        <taxon>Pichiomycetes</taxon>
        <taxon>Debaryomycetaceae</taxon>
        <taxon>Kurtzmaniella</taxon>
    </lineage>
</organism>
<dbReference type="AlphaFoldDB" id="A0A9P0W126"/>
<dbReference type="EMBL" id="CAKXYY010000022">
    <property type="protein sequence ID" value="CAH2355194.1"/>
    <property type="molecule type" value="Genomic_DNA"/>
</dbReference>
<feature type="domain" description="Ribosome maturation protein SDO1/SBDS N-terminal" evidence="9">
    <location>
        <begin position="14"/>
        <end position="101"/>
    </location>
</feature>
<reference evidence="12" key="1">
    <citation type="submission" date="2022-03" db="EMBL/GenBank/DDBJ databases">
        <authorList>
            <person name="Legras J.-L."/>
            <person name="Devillers H."/>
            <person name="Grondin C."/>
        </authorList>
    </citation>
    <scope>NUCLEOTIDE SEQUENCE</scope>
    <source>
        <strain evidence="12">CLIB 1423</strain>
    </source>
</reference>
<comment type="caution">
    <text evidence="12">The sequence shown here is derived from an EMBL/GenBank/DDBJ whole genome shotgun (WGS) entry which is preliminary data.</text>
</comment>
<dbReference type="Pfam" id="PF09377">
    <property type="entry name" value="SBDS_domain_II"/>
    <property type="match status" value="1"/>
</dbReference>
<feature type="domain" description="Ribosome maturation protein SDO1/SBDS central" evidence="10">
    <location>
        <begin position="109"/>
        <end position="172"/>
    </location>
</feature>
<dbReference type="Gene3D" id="3.30.70.240">
    <property type="match status" value="1"/>
</dbReference>
<dbReference type="PROSITE" id="PS01267">
    <property type="entry name" value="UPF0023"/>
    <property type="match status" value="1"/>
</dbReference>
<dbReference type="SUPFAM" id="SSF109728">
    <property type="entry name" value="Hypothetical protein AF0491, middle domain"/>
    <property type="match status" value="1"/>
</dbReference>
<evidence type="ECO:0000256" key="6">
    <source>
        <dbReference type="ARBA" id="ARBA00023242"/>
    </source>
</evidence>
<evidence type="ECO:0000256" key="5">
    <source>
        <dbReference type="ARBA" id="ARBA00022517"/>
    </source>
</evidence>
<dbReference type="GO" id="GO:0005737">
    <property type="term" value="C:cytoplasm"/>
    <property type="evidence" value="ECO:0007669"/>
    <property type="project" value="UniProtKB-SubCell"/>
</dbReference>
<dbReference type="InterPro" id="IPR019783">
    <property type="entry name" value="SDO1/SBDS_N"/>
</dbReference>
<accession>A0A9P0W126</accession>
<proteinExistence type="inferred from homology"/>
<dbReference type="Pfam" id="PF20268">
    <property type="entry name" value="SBDS_C"/>
    <property type="match status" value="1"/>
</dbReference>
<keyword evidence="5" id="KW-0690">Ribosome biogenesis</keyword>
<evidence type="ECO:0000313" key="13">
    <source>
        <dbReference type="Proteomes" id="UP000837801"/>
    </source>
</evidence>
<protein>
    <recommendedName>
        <fullName evidence="8">Ribosome maturation protein SDO1</fullName>
    </recommendedName>
</protein>
<evidence type="ECO:0000256" key="7">
    <source>
        <dbReference type="ARBA" id="ARBA00049708"/>
    </source>
</evidence>
<feature type="domain" description="Ribosome maturation protein SDO1/SBDS C-terminal" evidence="11">
    <location>
        <begin position="174"/>
        <end position="243"/>
    </location>
</feature>
<comment type="similarity">
    <text evidence="3">Belongs to the SDO1/SBDS family.</text>
</comment>
<comment type="subunit">
    <text evidence="7">Associates with the 60S ribosomal subunit.</text>
</comment>
<dbReference type="InterPro" id="IPR018023">
    <property type="entry name" value="Ribosome_mat_SBDS_CS"/>
</dbReference>
<dbReference type="PANTHER" id="PTHR10927">
    <property type="entry name" value="RIBOSOME MATURATION PROTEIN SBDS"/>
    <property type="match status" value="1"/>
</dbReference>
<dbReference type="NCBIfam" id="TIGR00291">
    <property type="entry name" value="RNA_SBDS"/>
    <property type="match status" value="1"/>
</dbReference>
<evidence type="ECO:0000259" key="9">
    <source>
        <dbReference type="Pfam" id="PF01172"/>
    </source>
</evidence>
<keyword evidence="4" id="KW-0963">Cytoplasm</keyword>
<dbReference type="InterPro" id="IPR002140">
    <property type="entry name" value="Sdo1/SBDS"/>
</dbReference>
<sequence>MPINQPASQIKLTNVSMVRMKKGKKRFEIACYQNKVQDWRSKVEKDLDEVLQIPQVFTNVSKGQVASNEDLLTAFGSTDVDTIIQEILDKGEIQLNEKERQANISQKTNEFLTIISTKCINPKTKKRYPPSMIQKCLDQLKFHLSPTKPTKQQALDAIKLLVAKQIVPIARAQMKVKITVATKVKKQLFDDQIKELIDHVEEENTPNARVFECVGIIDPVNYKEISDILIKKKNDASIEVLDMAAIKE</sequence>
<dbReference type="Gene3D" id="1.10.10.900">
    <property type="entry name" value="SBDS protein C-terminal domain, subdomain 1"/>
    <property type="match status" value="1"/>
</dbReference>
<dbReference type="InterPro" id="IPR046928">
    <property type="entry name" value="SDO1/SBDS_C"/>
</dbReference>
<dbReference type="FunFam" id="3.30.1250.10:FF:000001">
    <property type="entry name" value="SBDS, ribosome maturation factor"/>
    <property type="match status" value="1"/>
</dbReference>
<keyword evidence="13" id="KW-1185">Reference proteome</keyword>
<dbReference type="InterPro" id="IPR036786">
    <property type="entry name" value="Ribosome_mat_SBDS_N_sf"/>
</dbReference>
<evidence type="ECO:0000256" key="8">
    <source>
        <dbReference type="ARBA" id="ARBA00071414"/>
    </source>
</evidence>
<evidence type="ECO:0000256" key="3">
    <source>
        <dbReference type="ARBA" id="ARBA00007433"/>
    </source>
</evidence>
<dbReference type="SUPFAM" id="SSF89895">
    <property type="entry name" value="FYSH domain"/>
    <property type="match status" value="1"/>
</dbReference>
<dbReference type="InterPro" id="IPR018978">
    <property type="entry name" value="SDO1/SBDS_central"/>
</dbReference>
<keyword evidence="6" id="KW-0539">Nucleus</keyword>
<dbReference type="Pfam" id="PF01172">
    <property type="entry name" value="SBDS_N"/>
    <property type="match status" value="1"/>
</dbReference>
<dbReference type="Proteomes" id="UP000837801">
    <property type="component" value="Unassembled WGS sequence"/>
</dbReference>
<dbReference type="Gene3D" id="3.30.1250.10">
    <property type="entry name" value="Ribosome maturation protein SBDS, N-terminal domain"/>
    <property type="match status" value="1"/>
</dbReference>
<dbReference type="InterPro" id="IPR037188">
    <property type="entry name" value="Sdo1/SBDS_central_sf"/>
</dbReference>
<evidence type="ECO:0000256" key="4">
    <source>
        <dbReference type="ARBA" id="ARBA00022490"/>
    </source>
</evidence>
<evidence type="ECO:0000256" key="1">
    <source>
        <dbReference type="ARBA" id="ARBA00004123"/>
    </source>
</evidence>
<evidence type="ECO:0000259" key="10">
    <source>
        <dbReference type="Pfam" id="PF09377"/>
    </source>
</evidence>
<dbReference type="InterPro" id="IPR039100">
    <property type="entry name" value="Sdo1/SBDS-like"/>
</dbReference>
<dbReference type="OrthoDB" id="10253092at2759"/>
<dbReference type="PANTHER" id="PTHR10927:SF1">
    <property type="entry name" value="RIBOSOME MATURATION PROTEIN SBDS"/>
    <property type="match status" value="1"/>
</dbReference>